<feature type="transmembrane region" description="Helical" evidence="9">
    <location>
        <begin position="270"/>
        <end position="293"/>
    </location>
</feature>
<evidence type="ECO:0000256" key="5">
    <source>
        <dbReference type="ARBA" id="ARBA00022692"/>
    </source>
</evidence>
<evidence type="ECO:0000256" key="2">
    <source>
        <dbReference type="ARBA" id="ARBA00009773"/>
    </source>
</evidence>
<evidence type="ECO:0000256" key="3">
    <source>
        <dbReference type="ARBA" id="ARBA00022448"/>
    </source>
</evidence>
<dbReference type="EMBL" id="ABCP01000001">
    <property type="protein sequence ID" value="EDM49764.1"/>
    <property type="molecule type" value="Genomic_DNA"/>
</dbReference>
<organism evidence="10 11">
    <name type="scientific">Marinobacter algicola DG893</name>
    <dbReference type="NCBI Taxonomy" id="443152"/>
    <lineage>
        <taxon>Bacteria</taxon>
        <taxon>Pseudomonadati</taxon>
        <taxon>Pseudomonadota</taxon>
        <taxon>Gammaproteobacteria</taxon>
        <taxon>Pseudomonadales</taxon>
        <taxon>Marinobacteraceae</taxon>
        <taxon>Marinobacter</taxon>
    </lineage>
</organism>
<dbReference type="Proteomes" id="UP000005856">
    <property type="component" value="Unassembled WGS sequence"/>
</dbReference>
<evidence type="ECO:0000313" key="10">
    <source>
        <dbReference type="EMBL" id="EDM49764.1"/>
    </source>
</evidence>
<name>A6EVB5_9GAMM</name>
<evidence type="ECO:0000256" key="9">
    <source>
        <dbReference type="SAM" id="Phobius"/>
    </source>
</evidence>
<keyword evidence="5 9" id="KW-0812">Transmembrane</keyword>
<dbReference type="eggNOG" id="COG0628">
    <property type="taxonomic scope" value="Bacteria"/>
</dbReference>
<protein>
    <recommendedName>
        <fullName evidence="12">Permease</fullName>
    </recommendedName>
</protein>
<feature type="transmembrane region" description="Helical" evidence="9">
    <location>
        <begin position="27"/>
        <end position="46"/>
    </location>
</feature>
<feature type="transmembrane region" description="Helical" evidence="9">
    <location>
        <begin position="186"/>
        <end position="210"/>
    </location>
</feature>
<evidence type="ECO:0008006" key="12">
    <source>
        <dbReference type="Google" id="ProtNLM"/>
    </source>
</evidence>
<dbReference type="PANTHER" id="PTHR21716">
    <property type="entry name" value="TRANSMEMBRANE PROTEIN"/>
    <property type="match status" value="1"/>
</dbReference>
<feature type="region of interest" description="Disordered" evidence="8">
    <location>
        <begin position="144"/>
        <end position="163"/>
    </location>
</feature>
<evidence type="ECO:0000256" key="1">
    <source>
        <dbReference type="ARBA" id="ARBA00004651"/>
    </source>
</evidence>
<dbReference type="PANTHER" id="PTHR21716:SF53">
    <property type="entry name" value="PERMEASE PERM-RELATED"/>
    <property type="match status" value="1"/>
</dbReference>
<keyword evidence="4" id="KW-1003">Cell membrane</keyword>
<accession>A6EVB5</accession>
<dbReference type="OrthoDB" id="9799225at2"/>
<proteinExistence type="inferred from homology"/>
<keyword evidence="3" id="KW-0813">Transport</keyword>
<feature type="transmembrane region" description="Helical" evidence="9">
    <location>
        <begin position="305"/>
        <end position="325"/>
    </location>
</feature>
<evidence type="ECO:0000256" key="7">
    <source>
        <dbReference type="ARBA" id="ARBA00023136"/>
    </source>
</evidence>
<dbReference type="STRING" id="443152.MDG893_11201"/>
<keyword evidence="6 9" id="KW-1133">Transmembrane helix</keyword>
<dbReference type="AlphaFoldDB" id="A6EVB5"/>
<reference evidence="10 11" key="1">
    <citation type="submission" date="2007-06" db="EMBL/GenBank/DDBJ databases">
        <authorList>
            <person name="Green D."/>
            <person name="Ferriera S."/>
            <person name="Johnson J."/>
            <person name="Kravitz S."/>
            <person name="Beeson K."/>
            <person name="Sutton G."/>
            <person name="Rogers Y.-H."/>
            <person name="Friedman R."/>
            <person name="Frazier M."/>
            <person name="Venter J.C."/>
        </authorList>
    </citation>
    <scope>NUCLEOTIDE SEQUENCE [LARGE SCALE GENOMIC DNA]</scope>
    <source>
        <strain evidence="10 11">DG893</strain>
    </source>
</reference>
<sequence>MESGDKTKRYESGADGSQNGQALIDAVNMRSMSLITLTSIATLYFIDWAQAVLLPLVVAVLISYALEPLVAAINRLKVPRPLAAAVVLILLIGIIAGASIPLKQEAMAMLDKIPVAIEQFQKNEASRPKDGESMMEKAQSAAKKIEATASPDRDNGDASQSGATPVRVVDEPLEIKDYVLQGSPAALVLISQCFSALLLVYFVLAIGSLYRRKIVKISGPSFARMRKAARIMNEFHRSVRQFLFVMFVGAVFVGVLTWLSFMALGVEQAGFWGVLAGIASAVPYLGPFLVLMGTGMAAFIQFGELEMSIIVAGTSLAITSIQGYLLTPWLTSHISSLNAVAIFIGLLFWGWLWGPVGLVVATPILMIVKSLCDHVVNLRPVGELLGK</sequence>
<feature type="transmembrane region" description="Helical" evidence="9">
    <location>
        <begin position="242"/>
        <end position="264"/>
    </location>
</feature>
<dbReference type="InterPro" id="IPR002549">
    <property type="entry name" value="AI-2E-like"/>
</dbReference>
<dbReference type="Pfam" id="PF01594">
    <property type="entry name" value="AI-2E_transport"/>
    <property type="match status" value="1"/>
</dbReference>
<evidence type="ECO:0000256" key="8">
    <source>
        <dbReference type="SAM" id="MobiDB-lite"/>
    </source>
</evidence>
<keyword evidence="11" id="KW-1185">Reference proteome</keyword>
<gene>
    <name evidence="10" type="ORF">MDG893_11201</name>
</gene>
<feature type="transmembrane region" description="Helical" evidence="9">
    <location>
        <begin position="52"/>
        <end position="70"/>
    </location>
</feature>
<comment type="caution">
    <text evidence="10">The sequence shown here is derived from an EMBL/GenBank/DDBJ whole genome shotgun (WGS) entry which is preliminary data.</text>
</comment>
<evidence type="ECO:0000256" key="6">
    <source>
        <dbReference type="ARBA" id="ARBA00022989"/>
    </source>
</evidence>
<keyword evidence="7 9" id="KW-0472">Membrane</keyword>
<evidence type="ECO:0000313" key="11">
    <source>
        <dbReference type="Proteomes" id="UP000005856"/>
    </source>
</evidence>
<dbReference type="RefSeq" id="WP_007151966.1">
    <property type="nucleotide sequence ID" value="NZ_ABCP01000001.1"/>
</dbReference>
<feature type="transmembrane region" description="Helical" evidence="9">
    <location>
        <begin position="337"/>
        <end position="361"/>
    </location>
</feature>
<feature type="compositionally biased region" description="Basic and acidic residues" evidence="8">
    <location>
        <begin position="144"/>
        <end position="156"/>
    </location>
</feature>
<dbReference type="GO" id="GO:0005886">
    <property type="term" value="C:plasma membrane"/>
    <property type="evidence" value="ECO:0007669"/>
    <property type="project" value="UniProtKB-SubCell"/>
</dbReference>
<evidence type="ECO:0000256" key="4">
    <source>
        <dbReference type="ARBA" id="ARBA00022475"/>
    </source>
</evidence>
<comment type="similarity">
    <text evidence="2">Belongs to the autoinducer-2 exporter (AI-2E) (TC 2.A.86) family.</text>
</comment>
<comment type="subcellular location">
    <subcellularLocation>
        <location evidence="1">Cell membrane</location>
        <topology evidence="1">Multi-pass membrane protein</topology>
    </subcellularLocation>
</comment>
<feature type="transmembrane region" description="Helical" evidence="9">
    <location>
        <begin position="82"/>
        <end position="102"/>
    </location>
</feature>